<evidence type="ECO:0000256" key="1">
    <source>
        <dbReference type="ARBA" id="ARBA00002274"/>
    </source>
</evidence>
<keyword evidence="6 13" id="KW-0441">Lipid A biosynthesis</keyword>
<name>A0A9D9H3Q8_9BACT</name>
<keyword evidence="11 13" id="KW-0443">Lipid metabolism</keyword>
<reference evidence="14" key="1">
    <citation type="submission" date="2020-10" db="EMBL/GenBank/DDBJ databases">
        <authorList>
            <person name="Gilroy R."/>
        </authorList>
    </citation>
    <scope>NUCLEOTIDE SEQUENCE</scope>
    <source>
        <strain evidence="14">G3-4614</strain>
    </source>
</reference>
<evidence type="ECO:0000313" key="14">
    <source>
        <dbReference type="EMBL" id="MBO8438005.1"/>
    </source>
</evidence>
<evidence type="ECO:0000256" key="12">
    <source>
        <dbReference type="ARBA" id="ARBA00029757"/>
    </source>
</evidence>
<evidence type="ECO:0000256" key="3">
    <source>
        <dbReference type="ARBA" id="ARBA00012071"/>
    </source>
</evidence>
<comment type="caution">
    <text evidence="14">The sequence shown here is derived from an EMBL/GenBank/DDBJ whole genome shotgun (WGS) entry which is preliminary data.</text>
</comment>
<keyword evidence="7 13" id="KW-0808">Transferase</keyword>
<dbReference type="Pfam" id="PF02606">
    <property type="entry name" value="LpxK"/>
    <property type="match status" value="1"/>
</dbReference>
<evidence type="ECO:0000256" key="6">
    <source>
        <dbReference type="ARBA" id="ARBA00022556"/>
    </source>
</evidence>
<comment type="function">
    <text evidence="1 13">Transfers the gamma-phosphate of ATP to the 4'-position of a tetraacyldisaccharide 1-phosphate intermediate (termed DS-1-P) to form tetraacyldisaccharide 1,4'-bis-phosphate (lipid IVA).</text>
</comment>
<dbReference type="InterPro" id="IPR003758">
    <property type="entry name" value="LpxK"/>
</dbReference>
<dbReference type="PANTHER" id="PTHR42724:SF1">
    <property type="entry name" value="TETRAACYLDISACCHARIDE 4'-KINASE, MITOCHONDRIAL-RELATED"/>
    <property type="match status" value="1"/>
</dbReference>
<dbReference type="GO" id="GO:0009244">
    <property type="term" value="P:lipopolysaccharide core region biosynthetic process"/>
    <property type="evidence" value="ECO:0007669"/>
    <property type="project" value="TreeGrafter"/>
</dbReference>
<keyword evidence="9 13" id="KW-0418">Kinase</keyword>
<accession>A0A9D9H3Q8</accession>
<dbReference type="HAMAP" id="MF_00409">
    <property type="entry name" value="LpxK"/>
    <property type="match status" value="1"/>
</dbReference>
<evidence type="ECO:0000256" key="7">
    <source>
        <dbReference type="ARBA" id="ARBA00022679"/>
    </source>
</evidence>
<dbReference type="PANTHER" id="PTHR42724">
    <property type="entry name" value="TETRAACYLDISACCHARIDE 4'-KINASE"/>
    <property type="match status" value="1"/>
</dbReference>
<evidence type="ECO:0000256" key="10">
    <source>
        <dbReference type="ARBA" id="ARBA00022840"/>
    </source>
</evidence>
<dbReference type="NCBIfam" id="TIGR00682">
    <property type="entry name" value="lpxK"/>
    <property type="match status" value="1"/>
</dbReference>
<dbReference type="GO" id="GO:0005886">
    <property type="term" value="C:plasma membrane"/>
    <property type="evidence" value="ECO:0007669"/>
    <property type="project" value="TreeGrafter"/>
</dbReference>
<dbReference type="EC" id="2.7.1.130" evidence="3 13"/>
<dbReference type="GO" id="GO:0009245">
    <property type="term" value="P:lipid A biosynthetic process"/>
    <property type="evidence" value="ECO:0007669"/>
    <property type="project" value="UniProtKB-UniRule"/>
</dbReference>
<keyword evidence="10 13" id="KW-0067">ATP-binding</keyword>
<gene>
    <name evidence="13 14" type="primary">lpxK</name>
    <name evidence="14" type="ORF">IAC54_03785</name>
</gene>
<protein>
    <recommendedName>
        <fullName evidence="4 13">Tetraacyldisaccharide 4'-kinase</fullName>
        <ecNumber evidence="3 13">2.7.1.130</ecNumber>
    </recommendedName>
    <alternativeName>
        <fullName evidence="12 13">Lipid A 4'-kinase</fullName>
    </alternativeName>
</protein>
<keyword evidence="8 13" id="KW-0547">Nucleotide-binding</keyword>
<evidence type="ECO:0000256" key="4">
    <source>
        <dbReference type="ARBA" id="ARBA00016436"/>
    </source>
</evidence>
<proteinExistence type="inferred from homology"/>
<evidence type="ECO:0000256" key="5">
    <source>
        <dbReference type="ARBA" id="ARBA00022516"/>
    </source>
</evidence>
<evidence type="ECO:0000256" key="8">
    <source>
        <dbReference type="ARBA" id="ARBA00022741"/>
    </source>
</evidence>
<keyword evidence="5 13" id="KW-0444">Lipid biosynthesis</keyword>
<evidence type="ECO:0000256" key="2">
    <source>
        <dbReference type="ARBA" id="ARBA00004870"/>
    </source>
</evidence>
<feature type="binding site" evidence="13">
    <location>
        <begin position="46"/>
        <end position="53"/>
    </location>
    <ligand>
        <name>ATP</name>
        <dbReference type="ChEBI" id="CHEBI:30616"/>
    </ligand>
</feature>
<sequence length="376" mass="43117">MKLKWLLAIFVPIYGFVVWLRNKLFDWGTLKQEEFDIPIISVGNITVGGTGKTPMIEFLIRALSKDYRIAVLSRGYKRDSKGFVLATKDSTVSDIGDEPLQILKKFPDVTVAVDADRRRGIRMLMEVEPKIDVILLDDAFQHRYVSPLVSILLTDYNRLFFDDKLLPLGRLREFPSARYRANIIIVTKCPDDLKPIDKRILIKKMNLYPYQRLFFSTQCYDDMVKLSANGSYDLSEKLSVRNLGINPRILAVSGIANPKHFDGYLRSFCKNTSTIHFGDHHDFNKQDIKLIENRFLQMKEKSPGASYIVVTEKDAARLSCMKLPKSIRNDIYVLPVRTLFAEDDAVALSKYIKYAVFSNRRGRSVSPSDKSNNILI</sequence>
<dbReference type="InterPro" id="IPR027417">
    <property type="entry name" value="P-loop_NTPase"/>
</dbReference>
<evidence type="ECO:0000256" key="9">
    <source>
        <dbReference type="ARBA" id="ARBA00022777"/>
    </source>
</evidence>
<dbReference type="AlphaFoldDB" id="A0A9D9H3Q8"/>
<dbReference type="Proteomes" id="UP000823636">
    <property type="component" value="Unassembled WGS sequence"/>
</dbReference>
<evidence type="ECO:0000313" key="15">
    <source>
        <dbReference type="Proteomes" id="UP000823636"/>
    </source>
</evidence>
<evidence type="ECO:0000256" key="13">
    <source>
        <dbReference type="HAMAP-Rule" id="MF_00409"/>
    </source>
</evidence>
<dbReference type="GO" id="GO:0005524">
    <property type="term" value="F:ATP binding"/>
    <property type="evidence" value="ECO:0007669"/>
    <property type="project" value="UniProtKB-UniRule"/>
</dbReference>
<evidence type="ECO:0000256" key="11">
    <source>
        <dbReference type="ARBA" id="ARBA00023098"/>
    </source>
</evidence>
<comment type="pathway">
    <text evidence="2 13">Glycolipid biosynthesis; lipid IV(A) biosynthesis; lipid IV(A) from (3R)-3-hydroxytetradecanoyl-[acyl-carrier-protein] and UDP-N-acetyl-alpha-D-glucosamine: step 6/6.</text>
</comment>
<comment type="similarity">
    <text evidence="13">Belongs to the LpxK family.</text>
</comment>
<dbReference type="EMBL" id="JADIMW010000037">
    <property type="protein sequence ID" value="MBO8438005.1"/>
    <property type="molecule type" value="Genomic_DNA"/>
</dbReference>
<dbReference type="GO" id="GO:0009029">
    <property type="term" value="F:lipid-A 4'-kinase activity"/>
    <property type="evidence" value="ECO:0007669"/>
    <property type="project" value="UniProtKB-UniRule"/>
</dbReference>
<dbReference type="SUPFAM" id="SSF52540">
    <property type="entry name" value="P-loop containing nucleoside triphosphate hydrolases"/>
    <property type="match status" value="1"/>
</dbReference>
<reference evidence="14" key="2">
    <citation type="journal article" date="2021" name="PeerJ">
        <title>Extensive microbial diversity within the chicken gut microbiome revealed by metagenomics and culture.</title>
        <authorList>
            <person name="Gilroy R."/>
            <person name="Ravi A."/>
            <person name="Getino M."/>
            <person name="Pursley I."/>
            <person name="Horton D.L."/>
            <person name="Alikhan N.F."/>
            <person name="Baker D."/>
            <person name="Gharbi K."/>
            <person name="Hall N."/>
            <person name="Watson M."/>
            <person name="Adriaenssens E.M."/>
            <person name="Foster-Nyarko E."/>
            <person name="Jarju S."/>
            <person name="Secka A."/>
            <person name="Antonio M."/>
            <person name="Oren A."/>
            <person name="Chaudhuri R.R."/>
            <person name="La Ragione R."/>
            <person name="Hildebrand F."/>
            <person name="Pallen M.J."/>
        </authorList>
    </citation>
    <scope>NUCLEOTIDE SEQUENCE</scope>
    <source>
        <strain evidence="14">G3-4614</strain>
    </source>
</reference>
<comment type="catalytic activity">
    <reaction evidence="13">
        <text>a lipid A disaccharide + ATP = a lipid IVA + ADP + H(+)</text>
        <dbReference type="Rhea" id="RHEA:67840"/>
        <dbReference type="ChEBI" id="CHEBI:15378"/>
        <dbReference type="ChEBI" id="CHEBI:30616"/>
        <dbReference type="ChEBI" id="CHEBI:176343"/>
        <dbReference type="ChEBI" id="CHEBI:176425"/>
        <dbReference type="ChEBI" id="CHEBI:456216"/>
        <dbReference type="EC" id="2.7.1.130"/>
    </reaction>
</comment>
<organism evidence="14 15">
    <name type="scientific">Candidatus Caccoplasma merdipullorum</name>
    <dbReference type="NCBI Taxonomy" id="2840718"/>
    <lineage>
        <taxon>Bacteria</taxon>
        <taxon>Pseudomonadati</taxon>
        <taxon>Bacteroidota</taxon>
        <taxon>Bacteroidia</taxon>
        <taxon>Bacteroidales</taxon>
        <taxon>Bacteroidaceae</taxon>
        <taxon>Bacteroidaceae incertae sedis</taxon>
        <taxon>Candidatus Caccoplasma</taxon>
    </lineage>
</organism>